<dbReference type="GO" id="GO:0003700">
    <property type="term" value="F:DNA-binding transcription factor activity"/>
    <property type="evidence" value="ECO:0007669"/>
    <property type="project" value="InterPro"/>
</dbReference>
<accession>A0A1Y6C940</accession>
<dbReference type="InterPro" id="IPR036390">
    <property type="entry name" value="WH_DNA-bd_sf"/>
</dbReference>
<dbReference type="Pfam" id="PF00126">
    <property type="entry name" value="HTH_1"/>
    <property type="match status" value="1"/>
</dbReference>
<evidence type="ECO:0000313" key="7">
    <source>
        <dbReference type="Proteomes" id="UP000192917"/>
    </source>
</evidence>
<dbReference type="AlphaFoldDB" id="A0A1Y6C940"/>
<keyword evidence="7" id="KW-1185">Reference proteome</keyword>
<gene>
    <name evidence="6" type="ORF">SAMN05428998_117126</name>
</gene>
<dbReference type="SUPFAM" id="SSF46785">
    <property type="entry name" value="Winged helix' DNA-binding domain"/>
    <property type="match status" value="1"/>
</dbReference>
<organism evidence="6 7">
    <name type="scientific">Tistlia consotensis USBA 355</name>
    <dbReference type="NCBI Taxonomy" id="560819"/>
    <lineage>
        <taxon>Bacteria</taxon>
        <taxon>Pseudomonadati</taxon>
        <taxon>Pseudomonadota</taxon>
        <taxon>Alphaproteobacteria</taxon>
        <taxon>Rhodospirillales</taxon>
        <taxon>Rhodovibrionaceae</taxon>
        <taxon>Tistlia</taxon>
    </lineage>
</organism>
<keyword evidence="2" id="KW-0805">Transcription regulation</keyword>
<comment type="similarity">
    <text evidence="1">Belongs to the LysR transcriptional regulatory family.</text>
</comment>
<proteinExistence type="inferred from homology"/>
<dbReference type="Gene3D" id="3.40.190.290">
    <property type="match status" value="1"/>
</dbReference>
<dbReference type="Proteomes" id="UP000192917">
    <property type="component" value="Unassembled WGS sequence"/>
</dbReference>
<dbReference type="STRING" id="560819.SAMN05428998_117126"/>
<dbReference type="Gene3D" id="1.10.10.10">
    <property type="entry name" value="Winged helix-like DNA-binding domain superfamily/Winged helix DNA-binding domain"/>
    <property type="match status" value="1"/>
</dbReference>
<reference evidence="6 7" key="1">
    <citation type="submission" date="2017-04" db="EMBL/GenBank/DDBJ databases">
        <authorList>
            <person name="Afonso C.L."/>
            <person name="Miller P.J."/>
            <person name="Scott M.A."/>
            <person name="Spackman E."/>
            <person name="Goraichik I."/>
            <person name="Dimitrov K.M."/>
            <person name="Suarez D.L."/>
            <person name="Swayne D.E."/>
        </authorList>
    </citation>
    <scope>NUCLEOTIDE SEQUENCE [LARGE SCALE GENOMIC DNA]</scope>
    <source>
        <strain evidence="6 7">USBA 355</strain>
    </source>
</reference>
<evidence type="ECO:0000313" key="6">
    <source>
        <dbReference type="EMBL" id="SMF48932.1"/>
    </source>
</evidence>
<evidence type="ECO:0000259" key="5">
    <source>
        <dbReference type="PROSITE" id="PS50931"/>
    </source>
</evidence>
<evidence type="ECO:0000256" key="3">
    <source>
        <dbReference type="ARBA" id="ARBA00023125"/>
    </source>
</evidence>
<dbReference type="SUPFAM" id="SSF53850">
    <property type="entry name" value="Periplasmic binding protein-like II"/>
    <property type="match status" value="1"/>
</dbReference>
<dbReference type="InterPro" id="IPR005119">
    <property type="entry name" value="LysR_subst-bd"/>
</dbReference>
<keyword evidence="3" id="KW-0238">DNA-binding</keyword>
<dbReference type="EMBL" id="FWZX01000017">
    <property type="protein sequence ID" value="SMF48932.1"/>
    <property type="molecule type" value="Genomic_DNA"/>
</dbReference>
<sequence length="327" mass="35234">MRLSNIDVRHLRIFLAAVECGGFTAAETVLGISQSTISTHIAELERRVGFRICDRGRSGFALTDRGSELYAAALRLVDAFADFEDRAETLKGVLAGRLRLGLIDNLISDPTCPLAAALAGLAGLGQGPRITIEVLPPSEIEYAIAAGRLDLGVSIAEKRLPSLGYTTLYRETDLLLCGTTHPLFAVADKAVLKREIQAAPKVIRSFLNHHDFFLMSDREDSIAATVTNVEAAAFLILAGTHIGFLPDHYAAQWTTGGAMRALLPGDYSRVSEVTLIEPLDRTPSPAVRRLAALLRRQAAGDASMLSMRESKHGTVSLRLADRCSAGE</sequence>
<name>A0A1Y6C940_9PROT</name>
<protein>
    <submittedName>
        <fullName evidence="6">Transcriptional regulator, LysR family</fullName>
    </submittedName>
</protein>
<evidence type="ECO:0000256" key="4">
    <source>
        <dbReference type="ARBA" id="ARBA00023163"/>
    </source>
</evidence>
<dbReference type="PROSITE" id="PS50931">
    <property type="entry name" value="HTH_LYSR"/>
    <property type="match status" value="1"/>
</dbReference>
<dbReference type="InterPro" id="IPR036388">
    <property type="entry name" value="WH-like_DNA-bd_sf"/>
</dbReference>
<dbReference type="InterPro" id="IPR000847">
    <property type="entry name" value="LysR_HTH_N"/>
</dbReference>
<feature type="domain" description="HTH lysR-type" evidence="5">
    <location>
        <begin position="6"/>
        <end position="63"/>
    </location>
</feature>
<keyword evidence="4" id="KW-0804">Transcription</keyword>
<dbReference type="PANTHER" id="PTHR30126">
    <property type="entry name" value="HTH-TYPE TRANSCRIPTIONAL REGULATOR"/>
    <property type="match status" value="1"/>
</dbReference>
<evidence type="ECO:0000256" key="1">
    <source>
        <dbReference type="ARBA" id="ARBA00009437"/>
    </source>
</evidence>
<evidence type="ECO:0000256" key="2">
    <source>
        <dbReference type="ARBA" id="ARBA00023015"/>
    </source>
</evidence>
<dbReference type="CDD" id="cd05466">
    <property type="entry name" value="PBP2_LTTR_substrate"/>
    <property type="match status" value="1"/>
</dbReference>
<dbReference type="GO" id="GO:0000976">
    <property type="term" value="F:transcription cis-regulatory region binding"/>
    <property type="evidence" value="ECO:0007669"/>
    <property type="project" value="TreeGrafter"/>
</dbReference>
<dbReference type="PANTHER" id="PTHR30126:SF98">
    <property type="entry name" value="HTH-TYPE TRANSCRIPTIONAL ACTIVATOR BAUR"/>
    <property type="match status" value="1"/>
</dbReference>
<dbReference type="Pfam" id="PF03466">
    <property type="entry name" value="LysR_substrate"/>
    <property type="match status" value="1"/>
</dbReference>
<dbReference type="RefSeq" id="WP_085124351.1">
    <property type="nucleotide sequence ID" value="NZ_FWZX01000017.1"/>
</dbReference>